<dbReference type="GO" id="GO:0005886">
    <property type="term" value="C:plasma membrane"/>
    <property type="evidence" value="ECO:0007669"/>
    <property type="project" value="UniProtKB-SubCell"/>
</dbReference>
<keyword evidence="8" id="KW-0808">Transferase</keyword>
<evidence type="ECO:0000256" key="6">
    <source>
        <dbReference type="ARBA" id="ARBA00022527"/>
    </source>
</evidence>
<dbReference type="EC" id="2.7.11.1" evidence="4"/>
<gene>
    <name evidence="24" type="ORF">EJB05_57038</name>
</gene>
<dbReference type="InterPro" id="IPR003591">
    <property type="entry name" value="Leu-rich_rpt_typical-subtyp"/>
</dbReference>
<comment type="similarity">
    <text evidence="3">Belongs to the RLP family.</text>
</comment>
<comment type="catalytic activity">
    <reaction evidence="20">
        <text>L-seryl-[protein] + ATP = O-phospho-L-seryl-[protein] + ADP + H(+)</text>
        <dbReference type="Rhea" id="RHEA:17989"/>
        <dbReference type="Rhea" id="RHEA-COMP:9863"/>
        <dbReference type="Rhea" id="RHEA-COMP:11604"/>
        <dbReference type="ChEBI" id="CHEBI:15378"/>
        <dbReference type="ChEBI" id="CHEBI:29999"/>
        <dbReference type="ChEBI" id="CHEBI:30616"/>
        <dbReference type="ChEBI" id="CHEBI:83421"/>
        <dbReference type="ChEBI" id="CHEBI:456216"/>
        <dbReference type="EC" id="2.7.11.1"/>
    </reaction>
</comment>
<dbReference type="SUPFAM" id="SSF52058">
    <property type="entry name" value="L domain-like"/>
    <property type="match status" value="1"/>
</dbReference>
<dbReference type="FunFam" id="3.80.10.10:FF:000213">
    <property type="entry name" value="Tyrosine-sulfated glycopeptide receptor 1"/>
    <property type="match status" value="1"/>
</dbReference>
<protein>
    <recommendedName>
        <fullName evidence="4">non-specific serine/threonine protein kinase</fullName>
        <ecNumber evidence="4">2.7.11.1</ecNumber>
    </recommendedName>
</protein>
<dbReference type="PROSITE" id="PS51450">
    <property type="entry name" value="LRR"/>
    <property type="match status" value="2"/>
</dbReference>
<dbReference type="InterPro" id="IPR001245">
    <property type="entry name" value="Ser-Thr/Tyr_kinase_cat_dom"/>
</dbReference>
<evidence type="ECO:0000256" key="10">
    <source>
        <dbReference type="ARBA" id="ARBA00022729"/>
    </source>
</evidence>
<comment type="similarity">
    <text evidence="2">Belongs to the protein kinase superfamily. Ser/Thr protein kinase family.</text>
</comment>
<evidence type="ECO:0000313" key="24">
    <source>
        <dbReference type="EMBL" id="TVT97697.1"/>
    </source>
</evidence>
<evidence type="ECO:0000256" key="21">
    <source>
        <dbReference type="PROSITE-ProRule" id="PRU10141"/>
    </source>
</evidence>
<dbReference type="InterPro" id="IPR000719">
    <property type="entry name" value="Prot_kinase_dom"/>
</dbReference>
<dbReference type="Pfam" id="PF08263">
    <property type="entry name" value="LRRNT_2"/>
    <property type="match status" value="1"/>
</dbReference>
<evidence type="ECO:0000256" key="16">
    <source>
        <dbReference type="ARBA" id="ARBA00023136"/>
    </source>
</evidence>
<dbReference type="PROSITE" id="PS00108">
    <property type="entry name" value="PROTEIN_KINASE_ST"/>
    <property type="match status" value="1"/>
</dbReference>
<keyword evidence="17" id="KW-0675">Receptor</keyword>
<dbReference type="AlphaFoldDB" id="A0A5J9SEK7"/>
<dbReference type="InterPro" id="IPR001611">
    <property type="entry name" value="Leu-rich_rpt"/>
</dbReference>
<evidence type="ECO:0000256" key="18">
    <source>
        <dbReference type="ARBA" id="ARBA00023180"/>
    </source>
</evidence>
<dbReference type="PANTHER" id="PTHR48053:SF155">
    <property type="entry name" value="LOW QUALITY PROTEIN: RECEPTOR-LIKE PROTEIN 2"/>
    <property type="match status" value="1"/>
</dbReference>
<keyword evidence="12 21" id="KW-0547">Nucleotide-binding</keyword>
<keyword evidence="5" id="KW-1003">Cell membrane</keyword>
<evidence type="ECO:0000256" key="1">
    <source>
        <dbReference type="ARBA" id="ARBA00004162"/>
    </source>
</evidence>
<accession>A0A5J9SEK7</accession>
<evidence type="ECO:0000256" key="19">
    <source>
        <dbReference type="ARBA" id="ARBA00047899"/>
    </source>
</evidence>
<evidence type="ECO:0000256" key="9">
    <source>
        <dbReference type="ARBA" id="ARBA00022692"/>
    </source>
</evidence>
<evidence type="ECO:0000256" key="12">
    <source>
        <dbReference type="ARBA" id="ARBA00022741"/>
    </source>
</evidence>
<keyword evidence="13" id="KW-0418">Kinase</keyword>
<dbReference type="PANTHER" id="PTHR48053">
    <property type="entry name" value="LEUCINE RICH REPEAT FAMILY PROTEIN, EXPRESSED"/>
    <property type="match status" value="1"/>
</dbReference>
<keyword evidence="9 22" id="KW-0812">Transmembrane</keyword>
<dbReference type="Proteomes" id="UP000324897">
    <property type="component" value="Unassembled WGS sequence"/>
</dbReference>
<dbReference type="FunFam" id="1.10.510.10:FF:000309">
    <property type="entry name" value="Leucine-rich repeat receptor-like protein kinase"/>
    <property type="match status" value="1"/>
</dbReference>
<dbReference type="PROSITE" id="PS50011">
    <property type="entry name" value="PROTEIN_KINASE_DOM"/>
    <property type="match status" value="1"/>
</dbReference>
<comment type="subcellular location">
    <subcellularLocation>
        <location evidence="1">Cell membrane</location>
        <topology evidence="1">Single-pass membrane protein</topology>
    </subcellularLocation>
</comment>
<reference evidence="24 25" key="1">
    <citation type="journal article" date="2019" name="Sci. Rep.">
        <title>A high-quality genome of Eragrostis curvula grass provides insights into Poaceae evolution and supports new strategies to enhance forage quality.</title>
        <authorList>
            <person name="Carballo J."/>
            <person name="Santos B.A.C.M."/>
            <person name="Zappacosta D."/>
            <person name="Garbus I."/>
            <person name="Selva J.P."/>
            <person name="Gallo C.A."/>
            <person name="Diaz A."/>
            <person name="Albertini E."/>
            <person name="Caccamo M."/>
            <person name="Echenique V."/>
        </authorList>
    </citation>
    <scope>NUCLEOTIDE SEQUENCE [LARGE SCALE GENOMIC DNA]</scope>
    <source>
        <strain evidence="25">cv. Victoria</strain>
        <tissue evidence="24">Leaf</tissue>
    </source>
</reference>
<dbReference type="InterPro" id="IPR032675">
    <property type="entry name" value="LRR_dom_sf"/>
</dbReference>
<keyword evidence="18" id="KW-0325">Glycoprotein</keyword>
<comment type="caution">
    <text evidence="24">The sequence shown here is derived from an EMBL/GenBank/DDBJ whole genome shotgun (WGS) entry which is preliminary data.</text>
</comment>
<name>A0A5J9SEK7_9POAL</name>
<dbReference type="PRINTS" id="PR00019">
    <property type="entry name" value="LEURICHRPT"/>
</dbReference>
<dbReference type="Gene3D" id="1.10.510.10">
    <property type="entry name" value="Transferase(Phosphotransferase) domain 1"/>
    <property type="match status" value="1"/>
</dbReference>
<feature type="binding site" evidence="21">
    <location>
        <position position="929"/>
    </location>
    <ligand>
        <name>ATP</name>
        <dbReference type="ChEBI" id="CHEBI:30616"/>
    </ligand>
</feature>
<dbReference type="FunFam" id="3.30.200.20:FF:000566">
    <property type="entry name" value="Phytosulfokine receptor 1"/>
    <property type="match status" value="1"/>
</dbReference>
<evidence type="ECO:0000256" key="22">
    <source>
        <dbReference type="SAM" id="Phobius"/>
    </source>
</evidence>
<evidence type="ECO:0000256" key="20">
    <source>
        <dbReference type="ARBA" id="ARBA00048679"/>
    </source>
</evidence>
<feature type="domain" description="Protein kinase" evidence="23">
    <location>
        <begin position="901"/>
        <end position="1172"/>
    </location>
</feature>
<keyword evidence="6" id="KW-0723">Serine/threonine-protein kinase</keyword>
<keyword evidence="11" id="KW-0677">Repeat</keyword>
<evidence type="ECO:0000256" key="8">
    <source>
        <dbReference type="ARBA" id="ARBA00022679"/>
    </source>
</evidence>
<dbReference type="PROSITE" id="PS00107">
    <property type="entry name" value="PROTEIN_KINASE_ATP"/>
    <property type="match status" value="1"/>
</dbReference>
<dbReference type="OrthoDB" id="676979at2759"/>
<keyword evidence="14 21" id="KW-0067">ATP-binding</keyword>
<evidence type="ECO:0000256" key="2">
    <source>
        <dbReference type="ARBA" id="ARBA00008684"/>
    </source>
</evidence>
<evidence type="ECO:0000256" key="7">
    <source>
        <dbReference type="ARBA" id="ARBA00022614"/>
    </source>
</evidence>
<dbReference type="GO" id="GO:0004674">
    <property type="term" value="F:protein serine/threonine kinase activity"/>
    <property type="evidence" value="ECO:0007669"/>
    <property type="project" value="UniProtKB-KW"/>
</dbReference>
<dbReference type="InterPro" id="IPR051716">
    <property type="entry name" value="Plant_RL_S/T_kinase"/>
</dbReference>
<keyword evidence="7" id="KW-0433">Leucine-rich repeat</keyword>
<organism evidence="24 25">
    <name type="scientific">Eragrostis curvula</name>
    <name type="common">weeping love grass</name>
    <dbReference type="NCBI Taxonomy" id="38414"/>
    <lineage>
        <taxon>Eukaryota</taxon>
        <taxon>Viridiplantae</taxon>
        <taxon>Streptophyta</taxon>
        <taxon>Embryophyta</taxon>
        <taxon>Tracheophyta</taxon>
        <taxon>Spermatophyta</taxon>
        <taxon>Magnoliopsida</taxon>
        <taxon>Liliopsida</taxon>
        <taxon>Poales</taxon>
        <taxon>Poaceae</taxon>
        <taxon>PACMAD clade</taxon>
        <taxon>Chloridoideae</taxon>
        <taxon>Eragrostideae</taxon>
        <taxon>Eragrostidinae</taxon>
        <taxon>Eragrostis</taxon>
    </lineage>
</organism>
<dbReference type="Gramene" id="TVT97697">
    <property type="protein sequence ID" value="TVT97697"/>
    <property type="gene ID" value="EJB05_57038"/>
</dbReference>
<dbReference type="EMBL" id="RWGY01000959">
    <property type="protein sequence ID" value="TVT97697.1"/>
    <property type="molecule type" value="Genomic_DNA"/>
</dbReference>
<dbReference type="InterPro" id="IPR013210">
    <property type="entry name" value="LRR_N_plant-typ"/>
</dbReference>
<comment type="catalytic activity">
    <reaction evidence="19">
        <text>L-threonyl-[protein] + ATP = O-phospho-L-threonyl-[protein] + ADP + H(+)</text>
        <dbReference type="Rhea" id="RHEA:46608"/>
        <dbReference type="Rhea" id="RHEA-COMP:11060"/>
        <dbReference type="Rhea" id="RHEA-COMP:11605"/>
        <dbReference type="ChEBI" id="CHEBI:15378"/>
        <dbReference type="ChEBI" id="CHEBI:30013"/>
        <dbReference type="ChEBI" id="CHEBI:30616"/>
        <dbReference type="ChEBI" id="CHEBI:61977"/>
        <dbReference type="ChEBI" id="CHEBI:456216"/>
        <dbReference type="EC" id="2.7.11.1"/>
    </reaction>
</comment>
<dbReference type="Gene3D" id="3.80.10.10">
    <property type="entry name" value="Ribonuclease Inhibitor"/>
    <property type="match status" value="4"/>
</dbReference>
<evidence type="ECO:0000256" key="14">
    <source>
        <dbReference type="ARBA" id="ARBA00022840"/>
    </source>
</evidence>
<dbReference type="SMART" id="SM00220">
    <property type="entry name" value="S_TKc"/>
    <property type="match status" value="1"/>
</dbReference>
<keyword evidence="10" id="KW-0732">Signal</keyword>
<evidence type="ECO:0000256" key="17">
    <source>
        <dbReference type="ARBA" id="ARBA00023170"/>
    </source>
</evidence>
<dbReference type="Pfam" id="PF13855">
    <property type="entry name" value="LRR_8"/>
    <property type="match status" value="1"/>
</dbReference>
<evidence type="ECO:0000256" key="5">
    <source>
        <dbReference type="ARBA" id="ARBA00022475"/>
    </source>
</evidence>
<keyword evidence="15 22" id="KW-1133">Transmembrane helix</keyword>
<dbReference type="SUPFAM" id="SSF52047">
    <property type="entry name" value="RNI-like"/>
    <property type="match status" value="1"/>
</dbReference>
<keyword evidence="25" id="KW-1185">Reference proteome</keyword>
<dbReference type="SUPFAM" id="SSF56112">
    <property type="entry name" value="Protein kinase-like (PK-like)"/>
    <property type="match status" value="1"/>
</dbReference>
<dbReference type="SMART" id="SM00369">
    <property type="entry name" value="LRR_TYP"/>
    <property type="match status" value="7"/>
</dbReference>
<feature type="transmembrane region" description="Helical" evidence="22">
    <location>
        <begin position="825"/>
        <end position="849"/>
    </location>
</feature>
<evidence type="ECO:0000259" key="23">
    <source>
        <dbReference type="PROSITE" id="PS50011"/>
    </source>
</evidence>
<keyword evidence="16 22" id="KW-0472">Membrane</keyword>
<dbReference type="CDD" id="cd14066">
    <property type="entry name" value="STKc_IRAK"/>
    <property type="match status" value="1"/>
</dbReference>
<dbReference type="GO" id="GO:0005524">
    <property type="term" value="F:ATP binding"/>
    <property type="evidence" value="ECO:0007669"/>
    <property type="project" value="UniProtKB-UniRule"/>
</dbReference>
<dbReference type="FunFam" id="3.80.10.10:FF:000041">
    <property type="entry name" value="LRR receptor-like serine/threonine-protein kinase ERECTA"/>
    <property type="match status" value="1"/>
</dbReference>
<dbReference type="Pfam" id="PF07714">
    <property type="entry name" value="PK_Tyr_Ser-Thr"/>
    <property type="match status" value="1"/>
</dbReference>
<evidence type="ECO:0000313" key="25">
    <source>
        <dbReference type="Proteomes" id="UP000324897"/>
    </source>
</evidence>
<evidence type="ECO:0000256" key="13">
    <source>
        <dbReference type="ARBA" id="ARBA00022777"/>
    </source>
</evidence>
<evidence type="ECO:0000256" key="15">
    <source>
        <dbReference type="ARBA" id="ARBA00022989"/>
    </source>
</evidence>
<sequence>PKERKGRVKTTVRPILNRGQKISDLGILEQVDRDNKFAEENMGLPRLSACTITSQNRSTPRRPLTSLLHCPVVSHLSSLPSLQSPPFLLGVQAPRRGQLYAPHGLDVVKVLKRPNKKASSPLSTTTAPPLAAMEHFLMQRTTTWPLRFFLCSPILLLFVAPANSLTQSSCDQRDLDALQGFSRGLSGGGFSGWTFPNSSSDRASCCAWPGVTCDDGGRVIGLDLKGRRQGGELSPSLAQLDQLQWLDLSDNNFRGAIPAPVLQLQSLQRLDLSYNDLTGAFPANISLPLIEVFNISYNFFNGSHPTLRGSPQLQVFDAGYNLFAGQIDTSICESSGVIRVMRFTSNLFTGDFPAGFGNCTKLEELCLDINSISGSLPDDLFRMASLKNLSLQENQLSGRMSPRFNNLSSLTKLDISFNSFSGYLPNIFGSLGKLEYFSAQSNFFKGPLPSSLSHSSSLKMLYLRNNSLNGEINLNCSAMTQLMSLDLGTNKFMGTIDGLSGCHHLRSLNLATNNLSGEVPAGFRKLQLLTYISLSNNSFTNVPSALSVLQDCSSLTSLVLTKNFHDGKALPTTGIHGFHNIQVFVIANSHLSGVVPPWLANFTQLKVLDLSWNQLVGNIPPWIGDLEFLFYLDLSNNSLSGEIPNSLSSMKGLITWNISQQSTETDYFPFFIKRNKTGKGLQYNQVSSFPPSLVLSHNKLTGRILPGFGSLRNLHALDLSNNNISGSIPIELSGMSSLESLDLSHNNLTGCIPSSLTKLNFLSSFSVAYNNLNGTIPLGGQFSTFTSSAYEGNPKLCGIRLGLAQCHPTHAPTMVARNNRKSKGVILGIAIGIAIGATLALSAAIVLMLKGSFRRRDHLVKSVADTKGALELAPASLVLLFQNNDDKALTVGDILKSTNNFDQANIIGCGGFGLVYKATLPDEATIAIKRLSGDFGQMEREFKAEVETLSKAQHPNLVLLQGYCRVGNDRLLIYSFMENGSLDHWLHENPDGPSKLSWERRLQIAKGAARGLAYLHLSCQPHILHRDIKSSNILLDKNFKAHLADFGLARLICPYATHVTTDLVGTLGYIPPEYGQSSVATFKGDVFSFGIVLLELLTGKRPVDMCKPKGARELVSWVRHMKEQNREVDVLDRAMYDKKFEMQMMQMIDIACLCVSDSPKLRPLTQQLVQWLDDIDAISEAPK</sequence>
<evidence type="ECO:0000256" key="3">
    <source>
        <dbReference type="ARBA" id="ARBA00009592"/>
    </source>
</evidence>
<evidence type="ECO:0000256" key="4">
    <source>
        <dbReference type="ARBA" id="ARBA00012513"/>
    </source>
</evidence>
<dbReference type="InterPro" id="IPR017441">
    <property type="entry name" value="Protein_kinase_ATP_BS"/>
</dbReference>
<dbReference type="Gene3D" id="3.30.200.20">
    <property type="entry name" value="Phosphorylase Kinase, domain 1"/>
    <property type="match status" value="1"/>
</dbReference>
<evidence type="ECO:0000256" key="11">
    <source>
        <dbReference type="ARBA" id="ARBA00022737"/>
    </source>
</evidence>
<dbReference type="InterPro" id="IPR011009">
    <property type="entry name" value="Kinase-like_dom_sf"/>
</dbReference>
<dbReference type="Pfam" id="PF00560">
    <property type="entry name" value="LRR_1"/>
    <property type="match status" value="6"/>
</dbReference>
<dbReference type="InterPro" id="IPR008271">
    <property type="entry name" value="Ser/Thr_kinase_AS"/>
</dbReference>
<feature type="non-terminal residue" evidence="24">
    <location>
        <position position="1"/>
    </location>
</feature>
<proteinExistence type="inferred from homology"/>